<comment type="caution">
    <text evidence="4">The sequence shown here is derived from an EMBL/GenBank/DDBJ whole genome shotgun (WGS) entry which is preliminary data.</text>
</comment>
<dbReference type="InterPro" id="IPR022385">
    <property type="entry name" value="Rhs_assc_core"/>
</dbReference>
<evidence type="ECO:0000313" key="4">
    <source>
        <dbReference type="EMBL" id="RPF54147.1"/>
    </source>
</evidence>
<dbReference type="NCBIfam" id="TIGR03696">
    <property type="entry name" value="Rhs_assc_core"/>
    <property type="match status" value="1"/>
</dbReference>
<keyword evidence="5" id="KW-1185">Reference proteome</keyword>
<dbReference type="InterPro" id="IPR056823">
    <property type="entry name" value="TEN-like_YD-shell"/>
</dbReference>
<keyword evidence="1" id="KW-0677">Repeat</keyword>
<dbReference type="EMBL" id="RKRF01000008">
    <property type="protein sequence ID" value="RPF54147.1"/>
    <property type="molecule type" value="Genomic_DNA"/>
</dbReference>
<feature type="domain" description="Teneurin-like YD-shell" evidence="3">
    <location>
        <begin position="21"/>
        <end position="115"/>
    </location>
</feature>
<feature type="compositionally biased region" description="Gly residues" evidence="2">
    <location>
        <begin position="134"/>
        <end position="148"/>
    </location>
</feature>
<dbReference type="PANTHER" id="PTHR32305:SF15">
    <property type="entry name" value="PROTEIN RHSA-RELATED"/>
    <property type="match status" value="1"/>
</dbReference>
<organism evidence="4 5">
    <name type="scientific">Aquisalibacillus elongatus</name>
    <dbReference type="NCBI Taxonomy" id="485577"/>
    <lineage>
        <taxon>Bacteria</taxon>
        <taxon>Bacillati</taxon>
        <taxon>Bacillota</taxon>
        <taxon>Bacilli</taxon>
        <taxon>Bacillales</taxon>
        <taxon>Bacillaceae</taxon>
        <taxon>Aquisalibacillus</taxon>
    </lineage>
</organism>
<feature type="region of interest" description="Disordered" evidence="2">
    <location>
        <begin position="121"/>
        <end position="174"/>
    </location>
</feature>
<accession>A0A3N5B9U2</accession>
<dbReference type="Proteomes" id="UP000276443">
    <property type="component" value="Unassembled WGS sequence"/>
</dbReference>
<dbReference type="AlphaFoldDB" id="A0A3N5B9U2"/>
<dbReference type="PANTHER" id="PTHR32305">
    <property type="match status" value="1"/>
</dbReference>
<reference evidence="4 5" key="1">
    <citation type="submission" date="2018-11" db="EMBL/GenBank/DDBJ databases">
        <title>Genomic Encyclopedia of Type Strains, Phase IV (KMG-IV): sequencing the most valuable type-strain genomes for metagenomic binning, comparative biology and taxonomic classification.</title>
        <authorList>
            <person name="Goeker M."/>
        </authorList>
    </citation>
    <scope>NUCLEOTIDE SEQUENCE [LARGE SCALE GENOMIC DNA]</scope>
    <source>
        <strain evidence="4 5">DSM 18090</strain>
    </source>
</reference>
<sequence length="749" mass="85625">MSLLKLNYGFNEPKYYVEPSEHVEYTYDKVGNRLTETKDGEVTEYDYNANNQLTQAGNHTFEYDQNGNIVREAGPDQERDYTYDAANRLRAVMFGDESYVEYGYDALGRKATRESGMWRELGNPITDEHPDQGHGPGYSPGKGNGNGKGKGKGPNFEEHPGQGNAWGLKKRGKGKQKMEVVESRYFYEGQSHVTHKEYSPSGSPYAEYHTGPNNRVVSQKMFGYHGRSIPGQNPSMKTTGGLMYYHYDGMSSVSELTDRHGDIIERYRYDAFGGLMTGITAPYNTNNYTGHQYDQDTGLIDMQARTYDAKIGRFLQEDTYQGTLDTPLSQNRYAYVMNDPVNYWDPTGNVPEEVKAQDNFTKYVEVGTYQEQWRYEFQNHFTVNETSGNYQEHVGEKEIKLTWDVMTTVGWHYIASHEANLLEDGTLKLVDRRTEDHYWYEVTKESYEKITTAEDLMEQNYEALIRHGEVPEGSKQVFSGSMSFHNPQKKFSEIFNSGKKLVNEFLNMLPGVSSNTNLTVNNNELINQNEIGWEGTTGGFEHPELWKANQLINQEKLKYEVAKSIGNHELMEQAKENETNLRKQYSHLDGVLSEENPPQEIVSIDLDGGKEKYIRVNEEGKIYYEANPDYEWYEESHIQTKFEYNHGRLGRLASSYAGGVILARIVPNITILNINQHITGAASGLASEYINEDFVNNATSNIGLNYHFPEVGESKTMIYRTHRETGTTEQLIIDIDNGSVSNVTEWREY</sequence>
<evidence type="ECO:0000259" key="3">
    <source>
        <dbReference type="Pfam" id="PF25023"/>
    </source>
</evidence>
<dbReference type="Pfam" id="PF25023">
    <property type="entry name" value="TEN_YD-shell"/>
    <property type="match status" value="2"/>
</dbReference>
<dbReference type="Gene3D" id="2.180.10.10">
    <property type="entry name" value="RHS repeat-associated core"/>
    <property type="match status" value="1"/>
</dbReference>
<feature type="domain" description="Teneurin-like YD-shell" evidence="3">
    <location>
        <begin position="235"/>
        <end position="341"/>
    </location>
</feature>
<dbReference type="InterPro" id="IPR050708">
    <property type="entry name" value="T6SS_VgrG/RHS"/>
</dbReference>
<evidence type="ECO:0000256" key="1">
    <source>
        <dbReference type="ARBA" id="ARBA00022737"/>
    </source>
</evidence>
<evidence type="ECO:0000256" key="2">
    <source>
        <dbReference type="SAM" id="MobiDB-lite"/>
    </source>
</evidence>
<gene>
    <name evidence="4" type="ORF">EDC24_1337</name>
</gene>
<name>A0A3N5B9U2_9BACI</name>
<evidence type="ECO:0000313" key="5">
    <source>
        <dbReference type="Proteomes" id="UP000276443"/>
    </source>
</evidence>
<protein>
    <submittedName>
        <fullName evidence="4">RHS repeat-associated protein</fullName>
    </submittedName>
</protein>
<proteinExistence type="predicted"/>